<reference evidence="11" key="1">
    <citation type="journal article" date="2020" name="Stud. Mycol.">
        <title>101 Dothideomycetes genomes: a test case for predicting lifestyles and emergence of pathogens.</title>
        <authorList>
            <person name="Haridas S."/>
            <person name="Albert R."/>
            <person name="Binder M."/>
            <person name="Bloem J."/>
            <person name="Labutti K."/>
            <person name="Salamov A."/>
            <person name="Andreopoulos B."/>
            <person name="Baker S."/>
            <person name="Barry K."/>
            <person name="Bills G."/>
            <person name="Bluhm B."/>
            <person name="Cannon C."/>
            <person name="Castanera R."/>
            <person name="Culley D."/>
            <person name="Daum C."/>
            <person name="Ezra D."/>
            <person name="Gonzalez J."/>
            <person name="Henrissat B."/>
            <person name="Kuo A."/>
            <person name="Liang C."/>
            <person name="Lipzen A."/>
            <person name="Lutzoni F."/>
            <person name="Magnuson J."/>
            <person name="Mondo S."/>
            <person name="Nolan M."/>
            <person name="Ohm R."/>
            <person name="Pangilinan J."/>
            <person name="Park H.-J."/>
            <person name="Ramirez L."/>
            <person name="Alfaro M."/>
            <person name="Sun H."/>
            <person name="Tritt A."/>
            <person name="Yoshinaga Y."/>
            <person name="Zwiers L.-H."/>
            <person name="Turgeon B."/>
            <person name="Goodwin S."/>
            <person name="Spatafora J."/>
            <person name="Crous P."/>
            <person name="Grigoriev I."/>
        </authorList>
    </citation>
    <scope>NUCLEOTIDE SEQUENCE</scope>
    <source>
        <strain evidence="11">CBS 113818</strain>
    </source>
</reference>
<feature type="transmembrane region" description="Helical" evidence="9">
    <location>
        <begin position="209"/>
        <end position="229"/>
    </location>
</feature>
<evidence type="ECO:0000256" key="1">
    <source>
        <dbReference type="ARBA" id="ARBA00003420"/>
    </source>
</evidence>
<feature type="transmembrane region" description="Helical" evidence="9">
    <location>
        <begin position="417"/>
        <end position="439"/>
    </location>
</feature>
<accession>A0A6A6ZPF7</accession>
<keyword evidence="7 9" id="KW-0472">Membrane</keyword>
<feature type="transmembrane region" description="Helical" evidence="9">
    <location>
        <begin position="459"/>
        <end position="478"/>
    </location>
</feature>
<comment type="function">
    <text evidence="1">Involved in the import of GDP-mannose from the cytoplasm into the Golgi lumen.</text>
</comment>
<feature type="transmembrane region" description="Helical" evidence="9">
    <location>
        <begin position="361"/>
        <end position="380"/>
    </location>
</feature>
<feature type="transmembrane region" description="Helical" evidence="9">
    <location>
        <begin position="518"/>
        <end position="537"/>
    </location>
</feature>
<sequence>MTSADDGAPSESAINRWLAAQDGAPSQPLRSPGNEFPLRTLPSLPSDSSLSDADSDRDRDGLPVARPQDIARHLHPSVPAIMDNEQAAQHARRRSSSLAGAALPSSSNKDPQKHRRRRSDHIAEEGDERDSAAEHSGSESLSDSTDLELDDMSADGLDDDEETGLTKRDRRRRRRRKRRNTLLDQRIVPTDTYTKEEKKLADQNLIRSMLINGVLIAMWYLFSISISVYNKWMFKEAKGAGETTNIFPFPLFTTCLHMIVQFALASLVLFLVPSLRPRHDSLNPHAPGTRMEPVDPKKPLMTKWFYFSRIGPCGAATGMDIGLGNTSLKFISLTFFTMCKSSALGFVLIFAFLFRLEQPSWRLVFIISIMTIGVIMMVAGETAFHALGFILVMASACSSGFRWSLTQILLLRNPATANPFSSIFFLAPVMFTSLIVLAIPVEGFPALKAGLARLFEMKGTGFGIGILLFPGVLAFLMTASEFALLKRTSVVTLSICGIFKEVVTIGTANLVFHDQLTPINISGLFVTIGSIAAYNYMKIKKMREEARMNAHLQNQEEYAPVNLVDPDRDRRGSIAQPSTGTRGIVRSSLHLAPGVSGAAVVDSPSRTSPVKRQADLD</sequence>
<dbReference type="AlphaFoldDB" id="A0A6A6ZPF7"/>
<evidence type="ECO:0000313" key="12">
    <source>
        <dbReference type="Proteomes" id="UP000799424"/>
    </source>
</evidence>
<dbReference type="OrthoDB" id="18894at2759"/>
<proteinExistence type="inferred from homology"/>
<protein>
    <submittedName>
        <fullName evidence="11">TPT-domain-containing protein</fullName>
    </submittedName>
</protein>
<evidence type="ECO:0000313" key="11">
    <source>
        <dbReference type="EMBL" id="KAF2822758.1"/>
    </source>
</evidence>
<dbReference type="PANTHER" id="PTHR11132">
    <property type="entry name" value="SOLUTE CARRIER FAMILY 35"/>
    <property type="match status" value="1"/>
</dbReference>
<keyword evidence="12" id="KW-1185">Reference proteome</keyword>
<name>A0A6A6ZPF7_9PLEO</name>
<dbReference type="EMBL" id="MU006233">
    <property type="protein sequence ID" value="KAF2822758.1"/>
    <property type="molecule type" value="Genomic_DNA"/>
</dbReference>
<feature type="transmembrane region" description="Helical" evidence="9">
    <location>
        <begin position="330"/>
        <end position="354"/>
    </location>
</feature>
<feature type="compositionally biased region" description="Acidic residues" evidence="8">
    <location>
        <begin position="145"/>
        <end position="163"/>
    </location>
</feature>
<dbReference type="InterPro" id="IPR050186">
    <property type="entry name" value="TPT_transporter"/>
</dbReference>
<evidence type="ECO:0000256" key="8">
    <source>
        <dbReference type="SAM" id="MobiDB-lite"/>
    </source>
</evidence>
<feature type="region of interest" description="Disordered" evidence="8">
    <location>
        <begin position="1"/>
        <end position="177"/>
    </location>
</feature>
<feature type="compositionally biased region" description="Low complexity" evidence="8">
    <location>
        <begin position="37"/>
        <end position="52"/>
    </location>
</feature>
<feature type="transmembrane region" description="Helical" evidence="9">
    <location>
        <begin position="304"/>
        <end position="324"/>
    </location>
</feature>
<dbReference type="Proteomes" id="UP000799424">
    <property type="component" value="Unassembled WGS sequence"/>
</dbReference>
<feature type="transmembrane region" description="Helical" evidence="9">
    <location>
        <begin position="249"/>
        <end position="272"/>
    </location>
</feature>
<comment type="subunit">
    <text evidence="4">Homooligomer.</text>
</comment>
<evidence type="ECO:0000259" key="10">
    <source>
        <dbReference type="Pfam" id="PF03151"/>
    </source>
</evidence>
<evidence type="ECO:0000256" key="7">
    <source>
        <dbReference type="ARBA" id="ARBA00023136"/>
    </source>
</evidence>
<comment type="subcellular location">
    <subcellularLocation>
        <location evidence="2">Endoplasmic reticulum membrane</location>
        <topology evidence="2">Multi-pass membrane protein</topology>
    </subcellularLocation>
</comment>
<evidence type="ECO:0000256" key="2">
    <source>
        <dbReference type="ARBA" id="ARBA00004477"/>
    </source>
</evidence>
<feature type="region of interest" description="Disordered" evidence="8">
    <location>
        <begin position="596"/>
        <end position="617"/>
    </location>
</feature>
<feature type="transmembrane region" description="Helical" evidence="9">
    <location>
        <begin position="490"/>
        <end position="512"/>
    </location>
</feature>
<dbReference type="GO" id="GO:0005789">
    <property type="term" value="C:endoplasmic reticulum membrane"/>
    <property type="evidence" value="ECO:0007669"/>
    <property type="project" value="UniProtKB-SubCell"/>
</dbReference>
<organism evidence="11 12">
    <name type="scientific">Ophiobolus disseminans</name>
    <dbReference type="NCBI Taxonomy" id="1469910"/>
    <lineage>
        <taxon>Eukaryota</taxon>
        <taxon>Fungi</taxon>
        <taxon>Dikarya</taxon>
        <taxon>Ascomycota</taxon>
        <taxon>Pezizomycotina</taxon>
        <taxon>Dothideomycetes</taxon>
        <taxon>Pleosporomycetidae</taxon>
        <taxon>Pleosporales</taxon>
        <taxon>Pleosporineae</taxon>
        <taxon>Phaeosphaeriaceae</taxon>
        <taxon>Ophiobolus</taxon>
    </lineage>
</organism>
<feature type="compositionally biased region" description="Basic residues" evidence="8">
    <location>
        <begin position="168"/>
        <end position="177"/>
    </location>
</feature>
<evidence type="ECO:0000256" key="3">
    <source>
        <dbReference type="ARBA" id="ARBA00010425"/>
    </source>
</evidence>
<dbReference type="Pfam" id="PF03151">
    <property type="entry name" value="TPT"/>
    <property type="match status" value="1"/>
</dbReference>
<keyword evidence="5 9" id="KW-0812">Transmembrane</keyword>
<comment type="similarity">
    <text evidence="3">Belongs to the TPT transporter family. SLC35D subfamily.</text>
</comment>
<feature type="domain" description="Sugar phosphate transporter" evidence="10">
    <location>
        <begin position="213"/>
        <end position="535"/>
    </location>
</feature>
<keyword evidence="6 9" id="KW-1133">Transmembrane helix</keyword>
<feature type="compositionally biased region" description="Basic and acidic residues" evidence="8">
    <location>
        <begin position="120"/>
        <end position="137"/>
    </location>
</feature>
<evidence type="ECO:0000256" key="9">
    <source>
        <dbReference type="SAM" id="Phobius"/>
    </source>
</evidence>
<feature type="compositionally biased region" description="Low complexity" evidence="8">
    <location>
        <begin position="96"/>
        <end position="107"/>
    </location>
</feature>
<feature type="transmembrane region" description="Helical" evidence="9">
    <location>
        <begin position="386"/>
        <end position="405"/>
    </location>
</feature>
<evidence type="ECO:0000256" key="6">
    <source>
        <dbReference type="ARBA" id="ARBA00022989"/>
    </source>
</evidence>
<dbReference type="InterPro" id="IPR004853">
    <property type="entry name" value="Sugar_P_trans_dom"/>
</dbReference>
<evidence type="ECO:0000256" key="5">
    <source>
        <dbReference type="ARBA" id="ARBA00022692"/>
    </source>
</evidence>
<feature type="region of interest" description="Disordered" evidence="8">
    <location>
        <begin position="559"/>
        <end position="584"/>
    </location>
</feature>
<gene>
    <name evidence="11" type="ORF">CC86DRAFT_396371</name>
</gene>
<evidence type="ECO:0000256" key="4">
    <source>
        <dbReference type="ARBA" id="ARBA00011182"/>
    </source>
</evidence>